<evidence type="ECO:0000256" key="1">
    <source>
        <dbReference type="SAM" id="Phobius"/>
    </source>
</evidence>
<proteinExistence type="predicted"/>
<feature type="transmembrane region" description="Helical" evidence="1">
    <location>
        <begin position="27"/>
        <end position="45"/>
    </location>
</feature>
<keyword evidence="4" id="KW-1185">Reference proteome</keyword>
<evidence type="ECO:0000259" key="2">
    <source>
        <dbReference type="Pfam" id="PF07331"/>
    </source>
</evidence>
<dbReference type="EMBL" id="AP022870">
    <property type="protein sequence ID" value="BCB78204.1"/>
    <property type="molecule type" value="Genomic_DNA"/>
</dbReference>
<dbReference type="KEGG" id="pfla:Pflav_046140"/>
<feature type="transmembrane region" description="Helical" evidence="1">
    <location>
        <begin position="57"/>
        <end position="77"/>
    </location>
</feature>
<reference evidence="3 4" key="2">
    <citation type="submission" date="2020-03" db="EMBL/GenBank/DDBJ databases">
        <authorList>
            <person name="Ichikawa N."/>
            <person name="Kimura A."/>
            <person name="Kitahashi Y."/>
            <person name="Uohara A."/>
        </authorList>
    </citation>
    <scope>NUCLEOTIDE SEQUENCE [LARGE SCALE GENOMIC DNA]</scope>
    <source>
        <strain evidence="3 4">NBRC 107702</strain>
    </source>
</reference>
<evidence type="ECO:0000313" key="4">
    <source>
        <dbReference type="Proteomes" id="UP000502508"/>
    </source>
</evidence>
<keyword evidence="1" id="KW-0472">Membrane</keyword>
<reference evidence="3 4" key="1">
    <citation type="submission" date="2020-03" db="EMBL/GenBank/DDBJ databases">
        <title>Whole genome shotgun sequence of Phytohabitans flavus NBRC 107702.</title>
        <authorList>
            <person name="Komaki H."/>
            <person name="Tamura T."/>
        </authorList>
    </citation>
    <scope>NUCLEOTIDE SEQUENCE [LARGE SCALE GENOMIC DNA]</scope>
    <source>
        <strain evidence="3 4">NBRC 107702</strain>
    </source>
</reference>
<sequence>MSTVADERPQGTVPGTVPLGRALGPRIAAVVVLLAGAGLLVRAIGDAAQHGVTVDGPWLAPLIVTSGWVVLGATYLIQSWTAKAAAGERGERAPRASWFVPAALMAALVGYALVLEYTVVGYVPATAVFFVAAARLLGDRPWREVILRDAVVALALSLVIYVAFTRFLDIQLPAGVLPL</sequence>
<organism evidence="3 4">
    <name type="scientific">Phytohabitans flavus</name>
    <dbReference type="NCBI Taxonomy" id="1076124"/>
    <lineage>
        <taxon>Bacteria</taxon>
        <taxon>Bacillati</taxon>
        <taxon>Actinomycetota</taxon>
        <taxon>Actinomycetes</taxon>
        <taxon>Micromonosporales</taxon>
        <taxon>Micromonosporaceae</taxon>
    </lineage>
</organism>
<dbReference type="Pfam" id="PF07331">
    <property type="entry name" value="TctB"/>
    <property type="match status" value="1"/>
</dbReference>
<dbReference type="Proteomes" id="UP000502508">
    <property type="component" value="Chromosome"/>
</dbReference>
<name>A0A6F8XWI2_9ACTN</name>
<keyword evidence="1" id="KW-1133">Transmembrane helix</keyword>
<dbReference type="InterPro" id="IPR009936">
    <property type="entry name" value="DUF1468"/>
</dbReference>
<feature type="transmembrane region" description="Helical" evidence="1">
    <location>
        <begin position="150"/>
        <end position="168"/>
    </location>
</feature>
<protein>
    <recommendedName>
        <fullName evidence="2">DUF1468 domain-containing protein</fullName>
    </recommendedName>
</protein>
<keyword evidence="1" id="KW-0812">Transmembrane</keyword>
<evidence type="ECO:0000313" key="3">
    <source>
        <dbReference type="EMBL" id="BCB78204.1"/>
    </source>
</evidence>
<feature type="transmembrane region" description="Helical" evidence="1">
    <location>
        <begin position="98"/>
        <end position="114"/>
    </location>
</feature>
<gene>
    <name evidence="3" type="ORF">Pflav_046140</name>
</gene>
<dbReference type="RefSeq" id="WP_173037788.1">
    <property type="nucleotide sequence ID" value="NZ_AP022870.1"/>
</dbReference>
<feature type="domain" description="DUF1468" evidence="2">
    <location>
        <begin position="27"/>
        <end position="173"/>
    </location>
</feature>
<accession>A0A6F8XWI2</accession>
<dbReference type="AlphaFoldDB" id="A0A6F8XWI2"/>
<feature type="transmembrane region" description="Helical" evidence="1">
    <location>
        <begin position="120"/>
        <end position="138"/>
    </location>
</feature>